<dbReference type="EMBL" id="KL584980">
    <property type="protein sequence ID" value="KEQ85609.1"/>
    <property type="molecule type" value="Genomic_DNA"/>
</dbReference>
<proteinExistence type="predicted"/>
<accession>A0A074XPQ5</accession>
<gene>
    <name evidence="1" type="ORF">M438DRAFT_344897</name>
</gene>
<evidence type="ECO:0000313" key="1">
    <source>
        <dbReference type="EMBL" id="KEQ85609.1"/>
    </source>
</evidence>
<name>A0A074XPQ5_AURPU</name>
<dbReference type="Proteomes" id="UP000030706">
    <property type="component" value="Unassembled WGS sequence"/>
</dbReference>
<reference evidence="1 2" key="1">
    <citation type="journal article" date="2014" name="BMC Genomics">
        <title>Genome sequencing of four Aureobasidium pullulans varieties: biotechnological potential, stress tolerance, and description of new species.</title>
        <authorList>
            <person name="Gostin Ar C."/>
            <person name="Ohm R.A."/>
            <person name="Kogej T."/>
            <person name="Sonjak S."/>
            <person name="Turk M."/>
            <person name="Zajc J."/>
            <person name="Zalar P."/>
            <person name="Grube M."/>
            <person name="Sun H."/>
            <person name="Han J."/>
            <person name="Sharma A."/>
            <person name="Chiniquy J."/>
            <person name="Ngan C.Y."/>
            <person name="Lipzen A."/>
            <person name="Barry K."/>
            <person name="Grigoriev I.V."/>
            <person name="Gunde-Cimerman N."/>
        </authorList>
    </citation>
    <scope>NUCLEOTIDE SEQUENCE [LARGE SCALE GENOMIC DNA]</scope>
    <source>
        <strain evidence="1 2">EXF-150</strain>
    </source>
</reference>
<dbReference type="GeneID" id="40747633"/>
<keyword evidence="2" id="KW-1185">Reference proteome</keyword>
<dbReference type="AlphaFoldDB" id="A0A074XPQ5"/>
<dbReference type="HOGENOM" id="CLU_2512258_0_0_1"/>
<sequence length="85" mass="9194">MWKIEVSGSPALTSNPSLCLAPLMALLPLPNFPWDGMSSQAFWCSSLLRTSSRSSSADWNDDWPMLGGSCVSFLPKTKNKALCVG</sequence>
<organism evidence="1 2">
    <name type="scientific">Aureobasidium pullulans EXF-150</name>
    <dbReference type="NCBI Taxonomy" id="1043002"/>
    <lineage>
        <taxon>Eukaryota</taxon>
        <taxon>Fungi</taxon>
        <taxon>Dikarya</taxon>
        <taxon>Ascomycota</taxon>
        <taxon>Pezizomycotina</taxon>
        <taxon>Dothideomycetes</taxon>
        <taxon>Dothideomycetidae</taxon>
        <taxon>Dothideales</taxon>
        <taxon>Saccotheciaceae</taxon>
        <taxon>Aureobasidium</taxon>
    </lineage>
</organism>
<evidence type="ECO:0000313" key="2">
    <source>
        <dbReference type="Proteomes" id="UP000030706"/>
    </source>
</evidence>
<dbReference type="RefSeq" id="XP_029761796.1">
    <property type="nucleotide sequence ID" value="XM_029905327.1"/>
</dbReference>
<protein>
    <submittedName>
        <fullName evidence="1">Uncharacterized protein</fullName>
    </submittedName>
</protein>